<dbReference type="Proteomes" id="UP000615455">
    <property type="component" value="Unassembled WGS sequence"/>
</dbReference>
<evidence type="ECO:0000313" key="2">
    <source>
        <dbReference type="EMBL" id="GGI45151.1"/>
    </source>
</evidence>
<protein>
    <submittedName>
        <fullName evidence="2">Uncharacterized protein</fullName>
    </submittedName>
</protein>
<comment type="caution">
    <text evidence="2">The sequence shown here is derived from an EMBL/GenBank/DDBJ whole genome shotgun (WGS) entry which is preliminary data.</text>
</comment>
<keyword evidence="1" id="KW-0812">Transmembrane</keyword>
<proteinExistence type="predicted"/>
<dbReference type="RefSeq" id="WP_189008578.1">
    <property type="nucleotide sequence ID" value="NZ_BMHE01000003.1"/>
</dbReference>
<gene>
    <name evidence="2" type="ORF">GCM10008018_10660</name>
</gene>
<keyword evidence="1" id="KW-1133">Transmembrane helix</keyword>
<keyword evidence="3" id="KW-1185">Reference proteome</keyword>
<evidence type="ECO:0000256" key="1">
    <source>
        <dbReference type="SAM" id="Phobius"/>
    </source>
</evidence>
<feature type="transmembrane region" description="Helical" evidence="1">
    <location>
        <begin position="7"/>
        <end position="23"/>
    </location>
</feature>
<dbReference type="EMBL" id="BMHE01000003">
    <property type="protein sequence ID" value="GGI45151.1"/>
    <property type="molecule type" value="Genomic_DNA"/>
</dbReference>
<sequence>MPRELEFCAMLFLIIGLMFYFFVDVLQRNRNNLLLQLDQLESQNEPDTPIDRIESPIYPMYIDCSLPTSPPIAS</sequence>
<evidence type="ECO:0000313" key="3">
    <source>
        <dbReference type="Proteomes" id="UP000615455"/>
    </source>
</evidence>
<keyword evidence="1" id="KW-0472">Membrane</keyword>
<reference evidence="3" key="1">
    <citation type="journal article" date="2019" name="Int. J. Syst. Evol. Microbiol.">
        <title>The Global Catalogue of Microorganisms (GCM) 10K type strain sequencing project: providing services to taxonomists for standard genome sequencing and annotation.</title>
        <authorList>
            <consortium name="The Broad Institute Genomics Platform"/>
            <consortium name="The Broad Institute Genome Sequencing Center for Infectious Disease"/>
            <person name="Wu L."/>
            <person name="Ma J."/>
        </authorList>
    </citation>
    <scope>NUCLEOTIDE SEQUENCE [LARGE SCALE GENOMIC DNA]</scope>
    <source>
        <strain evidence="3">CGMCC 1.15043</strain>
    </source>
</reference>
<name>A0ABQ2BSI6_9BACL</name>
<organism evidence="2 3">
    <name type="scientific">Paenibacillus marchantiophytorum</name>
    <dbReference type="NCBI Taxonomy" id="1619310"/>
    <lineage>
        <taxon>Bacteria</taxon>
        <taxon>Bacillati</taxon>
        <taxon>Bacillota</taxon>
        <taxon>Bacilli</taxon>
        <taxon>Bacillales</taxon>
        <taxon>Paenibacillaceae</taxon>
        <taxon>Paenibacillus</taxon>
    </lineage>
</organism>
<accession>A0ABQ2BSI6</accession>